<proteinExistence type="predicted"/>
<reference evidence="3" key="2">
    <citation type="journal article" date="2021" name="PeerJ">
        <title>Extensive microbial diversity within the chicken gut microbiome revealed by metagenomics and culture.</title>
        <authorList>
            <person name="Gilroy R."/>
            <person name="Ravi A."/>
            <person name="Getino M."/>
            <person name="Pursley I."/>
            <person name="Horton D.L."/>
            <person name="Alikhan N.F."/>
            <person name="Baker D."/>
            <person name="Gharbi K."/>
            <person name="Hall N."/>
            <person name="Watson M."/>
            <person name="Adriaenssens E.M."/>
            <person name="Foster-Nyarko E."/>
            <person name="Jarju S."/>
            <person name="Secka A."/>
            <person name="Antonio M."/>
            <person name="Oren A."/>
            <person name="Chaudhuri R.R."/>
            <person name="La Ragione R."/>
            <person name="Hildebrand F."/>
            <person name="Pallen M.J."/>
        </authorList>
    </citation>
    <scope>NUCLEOTIDE SEQUENCE</scope>
    <source>
        <strain evidence="3">CHK195-4489</strain>
    </source>
</reference>
<evidence type="ECO:0000313" key="4">
    <source>
        <dbReference type="Proteomes" id="UP000824089"/>
    </source>
</evidence>
<comment type="caution">
    <text evidence="3">The sequence shown here is derived from an EMBL/GenBank/DDBJ whole genome shotgun (WGS) entry which is preliminary data.</text>
</comment>
<dbReference type="EMBL" id="DVMM01000117">
    <property type="protein sequence ID" value="HIU29773.1"/>
    <property type="molecule type" value="Genomic_DNA"/>
</dbReference>
<dbReference type="InterPro" id="IPR050873">
    <property type="entry name" value="V-ATPase_V0D/AC39_subunit"/>
</dbReference>
<dbReference type="GO" id="GO:0046961">
    <property type="term" value="F:proton-transporting ATPase activity, rotational mechanism"/>
    <property type="evidence" value="ECO:0007669"/>
    <property type="project" value="InterPro"/>
</dbReference>
<evidence type="ECO:0000256" key="2">
    <source>
        <dbReference type="ARBA" id="ARBA00023065"/>
    </source>
</evidence>
<organism evidence="3 4">
    <name type="scientific">Candidatus Egerieisoma faecipullorum</name>
    <dbReference type="NCBI Taxonomy" id="2840963"/>
    <lineage>
        <taxon>Bacteria</taxon>
        <taxon>Bacillati</taxon>
        <taxon>Bacillota</taxon>
        <taxon>Clostridia</taxon>
        <taxon>Eubacteriales</taxon>
        <taxon>Clostridiaceae</taxon>
        <taxon>Clostridiaceae incertae sedis</taxon>
        <taxon>Candidatus Egerieisoma</taxon>
    </lineage>
</organism>
<sequence>MSASAILQYSAVITKMRAMYTGILKRSDYEKLMSMTRVGDVVRWLKESKGYGNALKDVSDTSVHRNLLESAFDNALIEDANKLKHMLGNDGKRMLTVLMTRIEIMMLKRILRAIYTGIPAPERALYRLYSPKTYSSSKYLDPYKCIRAKDFHQLIDALRGSGYDKVLEPYVMREITGTFDMEEALDEYYFKTVLDSAKKYLTQEDYNITKNFFGTEADVQNIIWIYRYKKYYDFTEEEILGHILPNRRKLRREQIRALSAANVEDFRSVVSETRYRLLFAGDAAQWDSSASDYLRNMFMSQMRHNRYSFAAIVAYLFLKEIDIQNIITIVEGVRYGMEPQQIEQYLILGGQNGH</sequence>
<evidence type="ECO:0000256" key="1">
    <source>
        <dbReference type="ARBA" id="ARBA00022448"/>
    </source>
</evidence>
<keyword evidence="1" id="KW-0813">Transport</keyword>
<dbReference type="Proteomes" id="UP000824089">
    <property type="component" value="Unassembled WGS sequence"/>
</dbReference>
<gene>
    <name evidence="3" type="ORF">IAD50_05695</name>
</gene>
<protein>
    <submittedName>
        <fullName evidence="3">V-type ATPase subunit</fullName>
    </submittedName>
</protein>
<dbReference type="Pfam" id="PF01992">
    <property type="entry name" value="vATP-synt_AC39"/>
    <property type="match status" value="1"/>
</dbReference>
<dbReference type="PANTHER" id="PTHR38682">
    <property type="entry name" value="V-TYPE ATP SYNTHASE SUBUNIT C"/>
    <property type="match status" value="1"/>
</dbReference>
<dbReference type="InterPro" id="IPR044911">
    <property type="entry name" value="V-type_ATPase_csu/dsu_dom_3"/>
</dbReference>
<dbReference type="InterPro" id="IPR036079">
    <property type="entry name" value="ATPase_csu/dsu_sf"/>
</dbReference>
<keyword evidence="2" id="KW-0406">Ion transport</keyword>
<evidence type="ECO:0000313" key="3">
    <source>
        <dbReference type="EMBL" id="HIU29773.1"/>
    </source>
</evidence>
<name>A0A9D1I7N1_9CLOT</name>
<dbReference type="SUPFAM" id="SSF103486">
    <property type="entry name" value="V-type ATP synthase subunit C"/>
    <property type="match status" value="1"/>
</dbReference>
<dbReference type="InterPro" id="IPR002843">
    <property type="entry name" value="ATPase_V0-cplx_csu/dsu"/>
</dbReference>
<dbReference type="PANTHER" id="PTHR38682:SF1">
    <property type="entry name" value="V-TYPE ATP SYNTHASE SUBUNIT C"/>
    <property type="match status" value="1"/>
</dbReference>
<accession>A0A9D1I7N1</accession>
<dbReference type="Gene3D" id="1.10.132.50">
    <property type="entry name" value="ATP synthase (C/AC39) subunit, domain 3"/>
    <property type="match status" value="3"/>
</dbReference>
<dbReference type="AlphaFoldDB" id="A0A9D1I7N1"/>
<reference evidence="3" key="1">
    <citation type="submission" date="2020-10" db="EMBL/GenBank/DDBJ databases">
        <authorList>
            <person name="Gilroy R."/>
        </authorList>
    </citation>
    <scope>NUCLEOTIDE SEQUENCE</scope>
    <source>
        <strain evidence="3">CHK195-4489</strain>
    </source>
</reference>